<sequence>MNTDQSGRLEANSGFWEWNTPLPYIYCGLGILLAAIACSLFYLLCIRHLLHESDAADDVEKQSENVSNDNQVVPPETRIVVVFPGDDNHMYIAKPLASKF</sequence>
<protein>
    <submittedName>
        <fullName evidence="1">Uncharacterized protein</fullName>
    </submittedName>
</protein>
<name>A0ACC0AIM2_CATRO</name>
<gene>
    <name evidence="1" type="ORF">M9H77_28903</name>
</gene>
<reference evidence="2" key="1">
    <citation type="journal article" date="2023" name="Nat. Plants">
        <title>Single-cell RNA sequencing provides a high-resolution roadmap for understanding the multicellular compartmentation of specialized metabolism.</title>
        <authorList>
            <person name="Sun S."/>
            <person name="Shen X."/>
            <person name="Li Y."/>
            <person name="Li Y."/>
            <person name="Wang S."/>
            <person name="Li R."/>
            <person name="Zhang H."/>
            <person name="Shen G."/>
            <person name="Guo B."/>
            <person name="Wei J."/>
            <person name="Xu J."/>
            <person name="St-Pierre B."/>
            <person name="Chen S."/>
            <person name="Sun C."/>
        </authorList>
    </citation>
    <scope>NUCLEOTIDE SEQUENCE [LARGE SCALE GENOMIC DNA]</scope>
</reference>
<dbReference type="Proteomes" id="UP001060085">
    <property type="component" value="Linkage Group LG06"/>
</dbReference>
<dbReference type="EMBL" id="CM044706">
    <property type="protein sequence ID" value="KAI5660110.1"/>
    <property type="molecule type" value="Genomic_DNA"/>
</dbReference>
<comment type="caution">
    <text evidence="1">The sequence shown here is derived from an EMBL/GenBank/DDBJ whole genome shotgun (WGS) entry which is preliminary data.</text>
</comment>
<accession>A0ACC0AIM2</accession>
<evidence type="ECO:0000313" key="2">
    <source>
        <dbReference type="Proteomes" id="UP001060085"/>
    </source>
</evidence>
<evidence type="ECO:0000313" key="1">
    <source>
        <dbReference type="EMBL" id="KAI5660110.1"/>
    </source>
</evidence>
<keyword evidence="2" id="KW-1185">Reference proteome</keyword>
<proteinExistence type="predicted"/>
<organism evidence="1 2">
    <name type="scientific">Catharanthus roseus</name>
    <name type="common">Madagascar periwinkle</name>
    <name type="synonym">Vinca rosea</name>
    <dbReference type="NCBI Taxonomy" id="4058"/>
    <lineage>
        <taxon>Eukaryota</taxon>
        <taxon>Viridiplantae</taxon>
        <taxon>Streptophyta</taxon>
        <taxon>Embryophyta</taxon>
        <taxon>Tracheophyta</taxon>
        <taxon>Spermatophyta</taxon>
        <taxon>Magnoliopsida</taxon>
        <taxon>eudicotyledons</taxon>
        <taxon>Gunneridae</taxon>
        <taxon>Pentapetalae</taxon>
        <taxon>asterids</taxon>
        <taxon>lamiids</taxon>
        <taxon>Gentianales</taxon>
        <taxon>Apocynaceae</taxon>
        <taxon>Rauvolfioideae</taxon>
        <taxon>Vinceae</taxon>
        <taxon>Catharanthinae</taxon>
        <taxon>Catharanthus</taxon>
    </lineage>
</organism>